<keyword evidence="2" id="KW-1133">Transmembrane helix</keyword>
<dbReference type="OrthoDB" id="3152367at2759"/>
<feature type="transmembrane region" description="Helical" evidence="2">
    <location>
        <begin position="256"/>
        <end position="275"/>
    </location>
</feature>
<gene>
    <name evidence="3" type="ORF">JAAARDRAFT_46592</name>
</gene>
<feature type="region of interest" description="Disordered" evidence="1">
    <location>
        <begin position="75"/>
        <end position="156"/>
    </location>
</feature>
<keyword evidence="2" id="KW-0472">Membrane</keyword>
<dbReference type="AlphaFoldDB" id="A0A067PYL8"/>
<feature type="region of interest" description="Disordered" evidence="1">
    <location>
        <begin position="193"/>
        <end position="212"/>
    </location>
</feature>
<evidence type="ECO:0000256" key="2">
    <source>
        <dbReference type="SAM" id="Phobius"/>
    </source>
</evidence>
<protein>
    <submittedName>
        <fullName evidence="3">Uncharacterized protein</fullName>
    </submittedName>
</protein>
<reference evidence="4" key="1">
    <citation type="journal article" date="2014" name="Proc. Natl. Acad. Sci. U.S.A.">
        <title>Extensive sampling of basidiomycete genomes demonstrates inadequacy of the white-rot/brown-rot paradigm for wood decay fungi.</title>
        <authorList>
            <person name="Riley R."/>
            <person name="Salamov A.A."/>
            <person name="Brown D.W."/>
            <person name="Nagy L.G."/>
            <person name="Floudas D."/>
            <person name="Held B.W."/>
            <person name="Levasseur A."/>
            <person name="Lombard V."/>
            <person name="Morin E."/>
            <person name="Otillar R."/>
            <person name="Lindquist E.A."/>
            <person name="Sun H."/>
            <person name="LaButti K.M."/>
            <person name="Schmutz J."/>
            <person name="Jabbour D."/>
            <person name="Luo H."/>
            <person name="Baker S.E."/>
            <person name="Pisabarro A.G."/>
            <person name="Walton J.D."/>
            <person name="Blanchette R.A."/>
            <person name="Henrissat B."/>
            <person name="Martin F."/>
            <person name="Cullen D."/>
            <person name="Hibbett D.S."/>
            <person name="Grigoriev I.V."/>
        </authorList>
    </citation>
    <scope>NUCLEOTIDE SEQUENCE [LARGE SCALE GENOMIC DNA]</scope>
    <source>
        <strain evidence="4">MUCL 33604</strain>
    </source>
</reference>
<proteinExistence type="predicted"/>
<dbReference type="HOGENOM" id="CLU_776260_0_0_1"/>
<evidence type="ECO:0000313" key="4">
    <source>
        <dbReference type="Proteomes" id="UP000027265"/>
    </source>
</evidence>
<keyword evidence="2" id="KW-0812">Transmembrane</keyword>
<organism evidence="3 4">
    <name type="scientific">Jaapia argillacea MUCL 33604</name>
    <dbReference type="NCBI Taxonomy" id="933084"/>
    <lineage>
        <taxon>Eukaryota</taxon>
        <taxon>Fungi</taxon>
        <taxon>Dikarya</taxon>
        <taxon>Basidiomycota</taxon>
        <taxon>Agaricomycotina</taxon>
        <taxon>Agaricomycetes</taxon>
        <taxon>Agaricomycetidae</taxon>
        <taxon>Jaapiales</taxon>
        <taxon>Jaapiaceae</taxon>
        <taxon>Jaapia</taxon>
    </lineage>
</organism>
<evidence type="ECO:0000256" key="1">
    <source>
        <dbReference type="SAM" id="MobiDB-lite"/>
    </source>
</evidence>
<dbReference type="InParanoid" id="A0A067PYL8"/>
<dbReference type="Proteomes" id="UP000027265">
    <property type="component" value="Unassembled WGS sequence"/>
</dbReference>
<feature type="transmembrane region" description="Helical" evidence="2">
    <location>
        <begin position="287"/>
        <end position="307"/>
    </location>
</feature>
<sequence>MTGHGIQQMEEYLERGENCTTELTEFKLNVHSTAADEPAALQEHIPPAEPLPFDVEANSSWPPFRLYIRPIPELTPTERPSLPSHTKSPVEYPVIGATPHADLDSRSAPFDSSYQNSPTILVSSSGPNRQEEASTQAPVDDSSLSGQSFSDLPSAQKLSTNLGHSQLTRSTCIPAASTNQDCRGDHVEASPAPIQEEERAPGDPSAADCSSGDLKSLRRQACRPRLILKHHLPPITKAVQQELNSAKRVLTTVNSLLVVAAFISGVQAQIIAISYKDNPGGLSIRLLKLFSFLGLYFDVIGTCWGVLHTLTVQRTAQKCETLLADIQTAKSDVQLVLQSRGPEDHATPAGRQRWTMN</sequence>
<dbReference type="EMBL" id="KL197716">
    <property type="protein sequence ID" value="KDQ58960.1"/>
    <property type="molecule type" value="Genomic_DNA"/>
</dbReference>
<accession>A0A067PYL8</accession>
<name>A0A067PYL8_9AGAM</name>
<feature type="compositionally biased region" description="Polar residues" evidence="1">
    <location>
        <begin position="110"/>
        <end position="156"/>
    </location>
</feature>
<evidence type="ECO:0000313" key="3">
    <source>
        <dbReference type="EMBL" id="KDQ58960.1"/>
    </source>
</evidence>
<keyword evidence="4" id="KW-1185">Reference proteome</keyword>